<feature type="compositionally biased region" description="Polar residues" evidence="7">
    <location>
        <begin position="9"/>
        <end position="21"/>
    </location>
</feature>
<keyword evidence="6" id="KW-0175">Coiled coil</keyword>
<sequence length="455" mass="51679">MATEAGDCSSFQANCLPTGSISFGRFEGEPLSWERRSSFSHNRYLEEVEKYSTPGSVTKKKAYFEAHFKRTALRNLDSTGNQYEIDGQKENDLEDQASCVKDFWDRGNGELHFEDFEKDEDFGIQFSWYDETPNVSDEEQHEVIQTRKKKETLPPEFSLEVASNNDGNHEPVLKPTCQLVHCDETIKTPLRCDTTNPVNECEATLGEQKLENEVKNVNSEKMDVPPKSSAVKDIHISNFKNTSKASLMAKVNVEQKSRKVKSRMVPPAVQTKRKVSTETIYLSPGMSSAKVANKTGKEIPVRSKQSSSRISPSTCSGPRKMNFEDSNKIKAKARTESTRSFSSEKQDKTRGVLVPPSISRQPGQVDGHKSKNRDKRVTNTMKLGTKMSGVIFSFKSDERAEKRKEFYVKLEEKQQSKEVAMNEIQARKREEKQAEIKQLRKSLKFKAAPMPSFYH</sequence>
<name>A0A1D1Z635_9ARAE</name>
<comment type="similarity">
    <text evidence="2">Belongs to the TPX2 family.</text>
</comment>
<evidence type="ECO:0000313" key="9">
    <source>
        <dbReference type="EMBL" id="JAT62324.1"/>
    </source>
</evidence>
<feature type="coiled-coil region" evidence="6">
    <location>
        <begin position="407"/>
        <end position="442"/>
    </location>
</feature>
<keyword evidence="4" id="KW-0493">Microtubule</keyword>
<evidence type="ECO:0000256" key="2">
    <source>
        <dbReference type="ARBA" id="ARBA00005885"/>
    </source>
</evidence>
<feature type="region of interest" description="Disordered" evidence="7">
    <location>
        <begin position="291"/>
        <end position="375"/>
    </location>
</feature>
<feature type="domain" description="TPX2 C-terminal" evidence="8">
    <location>
        <begin position="392"/>
        <end position="455"/>
    </location>
</feature>
<comment type="subcellular location">
    <subcellularLocation>
        <location evidence="1">Cytoplasm</location>
        <location evidence="1">Cytoskeleton</location>
    </subcellularLocation>
</comment>
<dbReference type="EMBL" id="GDJX01005612">
    <property type="protein sequence ID" value="JAT62324.1"/>
    <property type="molecule type" value="Transcribed_RNA"/>
</dbReference>
<dbReference type="InterPro" id="IPR044216">
    <property type="entry name" value="WDL7"/>
</dbReference>
<dbReference type="InterPro" id="IPR027329">
    <property type="entry name" value="TPX2_C"/>
</dbReference>
<dbReference type="Pfam" id="PF06886">
    <property type="entry name" value="TPX2"/>
    <property type="match status" value="1"/>
</dbReference>
<evidence type="ECO:0000256" key="1">
    <source>
        <dbReference type="ARBA" id="ARBA00004245"/>
    </source>
</evidence>
<keyword evidence="3" id="KW-0963">Cytoplasm</keyword>
<proteinExistence type="inferred from homology"/>
<dbReference type="AlphaFoldDB" id="A0A1D1Z635"/>
<feature type="region of interest" description="Disordered" evidence="7">
    <location>
        <begin position="1"/>
        <end position="21"/>
    </location>
</feature>
<dbReference type="PANTHER" id="PTHR47067">
    <property type="entry name" value="TPX2 (TARGETING PROTEIN FOR XKLP2) PROTEIN FAMILY-RELATED"/>
    <property type="match status" value="1"/>
</dbReference>
<feature type="compositionally biased region" description="Basic and acidic residues" evidence="7">
    <location>
        <begin position="321"/>
        <end position="350"/>
    </location>
</feature>
<feature type="non-terminal residue" evidence="9">
    <location>
        <position position="455"/>
    </location>
</feature>
<accession>A0A1D1Z635</accession>
<keyword evidence="5" id="KW-0206">Cytoskeleton</keyword>
<evidence type="ECO:0000256" key="7">
    <source>
        <dbReference type="SAM" id="MobiDB-lite"/>
    </source>
</evidence>
<organism evidence="9">
    <name type="scientific">Anthurium amnicola</name>
    <dbReference type="NCBI Taxonomy" id="1678845"/>
    <lineage>
        <taxon>Eukaryota</taxon>
        <taxon>Viridiplantae</taxon>
        <taxon>Streptophyta</taxon>
        <taxon>Embryophyta</taxon>
        <taxon>Tracheophyta</taxon>
        <taxon>Spermatophyta</taxon>
        <taxon>Magnoliopsida</taxon>
        <taxon>Liliopsida</taxon>
        <taxon>Araceae</taxon>
        <taxon>Pothoideae</taxon>
        <taxon>Potheae</taxon>
        <taxon>Anthurium</taxon>
    </lineage>
</organism>
<feature type="compositionally biased region" description="Low complexity" evidence="7">
    <location>
        <begin position="303"/>
        <end position="313"/>
    </location>
</feature>
<protein>
    <recommendedName>
        <fullName evidence="8">TPX2 C-terminal domain-containing protein</fullName>
    </recommendedName>
</protein>
<dbReference type="PANTHER" id="PTHR47067:SF6">
    <property type="entry name" value="PROTEIN WVD2-LIKE 7"/>
    <property type="match status" value="1"/>
</dbReference>
<evidence type="ECO:0000259" key="8">
    <source>
        <dbReference type="Pfam" id="PF06886"/>
    </source>
</evidence>
<evidence type="ECO:0000256" key="4">
    <source>
        <dbReference type="ARBA" id="ARBA00022701"/>
    </source>
</evidence>
<evidence type="ECO:0000256" key="3">
    <source>
        <dbReference type="ARBA" id="ARBA00022490"/>
    </source>
</evidence>
<gene>
    <name evidence="9" type="ORF">g.82339</name>
</gene>
<reference evidence="9" key="1">
    <citation type="submission" date="2015-07" db="EMBL/GenBank/DDBJ databases">
        <title>Transcriptome Assembly of Anthurium amnicola.</title>
        <authorList>
            <person name="Suzuki J."/>
        </authorList>
    </citation>
    <scope>NUCLEOTIDE SEQUENCE</scope>
</reference>
<evidence type="ECO:0000256" key="5">
    <source>
        <dbReference type="ARBA" id="ARBA00023212"/>
    </source>
</evidence>
<dbReference type="GO" id="GO:0005874">
    <property type="term" value="C:microtubule"/>
    <property type="evidence" value="ECO:0007669"/>
    <property type="project" value="UniProtKB-KW"/>
</dbReference>
<evidence type="ECO:0000256" key="6">
    <source>
        <dbReference type="SAM" id="Coils"/>
    </source>
</evidence>